<evidence type="ECO:0000256" key="2">
    <source>
        <dbReference type="ARBA" id="ARBA00006474"/>
    </source>
</evidence>
<keyword evidence="4 10" id="KW-0547">Nucleotide-binding</keyword>
<dbReference type="InterPro" id="IPR027417">
    <property type="entry name" value="P-loop_NTPase"/>
</dbReference>
<dbReference type="InterPro" id="IPR036388">
    <property type="entry name" value="WH-like_DNA-bd_sf"/>
</dbReference>
<dbReference type="InterPro" id="IPR018541">
    <property type="entry name" value="Ftsk_gamma"/>
</dbReference>
<feature type="compositionally biased region" description="Polar residues" evidence="12">
    <location>
        <begin position="673"/>
        <end position="683"/>
    </location>
</feature>
<keyword evidence="6 10" id="KW-0067">ATP-binding</keyword>
<evidence type="ECO:0000313" key="16">
    <source>
        <dbReference type="Proteomes" id="UP000176236"/>
    </source>
</evidence>
<dbReference type="EMBL" id="JMMZ01000011">
    <property type="protein sequence ID" value="OEU40113.1"/>
    <property type="molecule type" value="Genomic_DNA"/>
</dbReference>
<dbReference type="GO" id="GO:0005524">
    <property type="term" value="F:ATP binding"/>
    <property type="evidence" value="ECO:0007669"/>
    <property type="project" value="UniProtKB-UniRule"/>
</dbReference>
<gene>
    <name evidence="15" type="ORF">AJ89_04650</name>
</gene>
<proteinExistence type="inferred from homology"/>
<organism evidence="15 16">
    <name type="scientific">Lactococcus cremoris subsp. cremoris IBB477</name>
    <dbReference type="NCBI Taxonomy" id="1449093"/>
    <lineage>
        <taxon>Bacteria</taxon>
        <taxon>Bacillati</taxon>
        <taxon>Bacillota</taxon>
        <taxon>Bacilli</taxon>
        <taxon>Lactobacillales</taxon>
        <taxon>Streptococcaceae</taxon>
        <taxon>Lactococcus</taxon>
        <taxon>Lactococcus cremoris subsp. cremoris</taxon>
    </lineage>
</organism>
<keyword evidence="13" id="KW-0472">Membrane</keyword>
<dbReference type="CDD" id="cd01127">
    <property type="entry name" value="TrwB_TraG_TraD_VirD4"/>
    <property type="match status" value="1"/>
</dbReference>
<feature type="transmembrane region" description="Helical" evidence="13">
    <location>
        <begin position="147"/>
        <end position="169"/>
    </location>
</feature>
<dbReference type="Proteomes" id="UP000176236">
    <property type="component" value="Chromosome"/>
</dbReference>
<dbReference type="Gene3D" id="3.40.50.300">
    <property type="entry name" value="P-loop containing nucleotide triphosphate hydrolases"/>
    <property type="match status" value="1"/>
</dbReference>
<dbReference type="Pfam" id="PF09397">
    <property type="entry name" value="FtsK_gamma"/>
    <property type="match status" value="1"/>
</dbReference>
<dbReference type="GO" id="GO:0003677">
    <property type="term" value="F:DNA binding"/>
    <property type="evidence" value="ECO:0007669"/>
    <property type="project" value="UniProtKB-KW"/>
</dbReference>
<comment type="subunit">
    <text evidence="8">Homohexamer. Forms a ring that surrounds DNA.</text>
</comment>
<keyword evidence="11" id="KW-0175">Coiled coil</keyword>
<feature type="transmembrane region" description="Helical" evidence="13">
    <location>
        <begin position="88"/>
        <end position="105"/>
    </location>
</feature>
<dbReference type="PANTHER" id="PTHR22683">
    <property type="entry name" value="SPORULATION PROTEIN RELATED"/>
    <property type="match status" value="1"/>
</dbReference>
<keyword evidence="5" id="KW-0159">Chromosome partition</keyword>
<evidence type="ECO:0000256" key="9">
    <source>
        <dbReference type="ARBA" id="ARBA00045564"/>
    </source>
</evidence>
<keyword evidence="13" id="KW-0812">Transmembrane</keyword>
<keyword evidence="7" id="KW-0238">DNA-binding</keyword>
<evidence type="ECO:0000256" key="12">
    <source>
        <dbReference type="SAM" id="MobiDB-lite"/>
    </source>
</evidence>
<evidence type="ECO:0000256" key="7">
    <source>
        <dbReference type="ARBA" id="ARBA00023125"/>
    </source>
</evidence>
<evidence type="ECO:0000259" key="14">
    <source>
        <dbReference type="PROSITE" id="PS50901"/>
    </source>
</evidence>
<accession>A0A1E7G593</accession>
<dbReference type="GO" id="GO:0007059">
    <property type="term" value="P:chromosome segregation"/>
    <property type="evidence" value="ECO:0007669"/>
    <property type="project" value="UniProtKB-KW"/>
</dbReference>
<evidence type="ECO:0000256" key="8">
    <source>
        <dbReference type="ARBA" id="ARBA00025923"/>
    </source>
</evidence>
<evidence type="ECO:0000256" key="3">
    <source>
        <dbReference type="ARBA" id="ARBA00020887"/>
    </source>
</evidence>
<dbReference type="Pfam" id="PF01580">
    <property type="entry name" value="FtsK_SpoIIIE"/>
    <property type="match status" value="1"/>
</dbReference>
<dbReference type="Gene3D" id="3.30.980.40">
    <property type="match status" value="1"/>
</dbReference>
<evidence type="ECO:0000256" key="1">
    <source>
        <dbReference type="ARBA" id="ARBA00004651"/>
    </source>
</evidence>
<comment type="similarity">
    <text evidence="2">Belongs to the FtsK/SpoIIIE/SftA family.</text>
</comment>
<dbReference type="InterPro" id="IPR041027">
    <property type="entry name" value="FtsK_alpha"/>
</dbReference>
<feature type="domain" description="FtsK" evidence="14">
    <location>
        <begin position="408"/>
        <end position="605"/>
    </location>
</feature>
<dbReference type="AlphaFoldDB" id="A0A1E7G593"/>
<evidence type="ECO:0000313" key="15">
    <source>
        <dbReference type="EMBL" id="OEU40113.1"/>
    </source>
</evidence>
<dbReference type="InterPro" id="IPR050206">
    <property type="entry name" value="FtsK/SpoIIIE/SftA"/>
</dbReference>
<dbReference type="SUPFAM" id="SSF52540">
    <property type="entry name" value="P-loop containing nucleoside triphosphate hydrolases"/>
    <property type="match status" value="1"/>
</dbReference>
<dbReference type="InterPro" id="IPR003593">
    <property type="entry name" value="AAA+_ATPase"/>
</dbReference>
<dbReference type="SUPFAM" id="SSF46785">
    <property type="entry name" value="Winged helix' DNA-binding domain"/>
    <property type="match status" value="1"/>
</dbReference>
<feature type="binding site" evidence="10">
    <location>
        <begin position="426"/>
        <end position="433"/>
    </location>
    <ligand>
        <name>ATP</name>
        <dbReference type="ChEBI" id="CHEBI:30616"/>
    </ligand>
</feature>
<evidence type="ECO:0000256" key="11">
    <source>
        <dbReference type="SAM" id="Coils"/>
    </source>
</evidence>
<evidence type="ECO:0000256" key="13">
    <source>
        <dbReference type="SAM" id="Phobius"/>
    </source>
</evidence>
<sequence>MPAKKKTTRRNTKKELQKKAATRKMIAFFVGLLLILFALARLGIVGILLYNIVRLFIGSLAIIFLLLVAAIMILSVFRKQFLKENKRIIPAIILTFIGLMFVFQIRLHQGLNETFHLIWSDLTAGRVIHFVGSGLIGAIITEPAKALFSVIGVYIIAAVLWLVAIYLMIPGLFPKMREDLHQRLAKWKEKRAEKVEAKKAVKALKKLEEEKEIPEPQTILPEAENSLFTSAPVEIPINIPEAPFEENENPVLEENPVDDEPVNFMNTNNYNGNYKLPTIDLLAEVPVKNQSGERENVRKNIGILEETFKSFGIGANVESAVVGPSITKYEIKLATGTKVSRVVNLSDDLALALAAKDIRIEAPIPGKSLVGVEIPNAEVAMVGFREMWEAGKTNPSKLLEIPLGKSLDGGIRTFDLTRMPHLLVAGSTGSGKSVAVNGIITSILMKALPSQVKFLMVDPKMVELSVYNDIPHLLIPVVTNPRKASRALQKVVDQMEERYELFSRYGVRNIAGYNEKVQRYNAESDEKMLELPLIVVIVDELADLMMVASKEVEDAIIRLGQKARAAGIHMILATQRPSVDVISGLIKANVPSRIAFAVSSGTDSRTILDTNGAEKLLGRGDMLFKPIDENHPVRLQGAFLSDDDVEAVVTFIKDQSEAQYDESFDPGEVDENQVGTGASNTGSGDPLFEEARNMVIIAQKASTAQLQRALKVGFNRASDLMNELEAQGIVGPAKGTTPRKVLVSPDGEFIGGVEE</sequence>
<evidence type="ECO:0000256" key="10">
    <source>
        <dbReference type="PROSITE-ProRule" id="PRU00289"/>
    </source>
</evidence>
<dbReference type="PANTHER" id="PTHR22683:SF41">
    <property type="entry name" value="DNA TRANSLOCASE FTSK"/>
    <property type="match status" value="1"/>
</dbReference>
<feature type="transmembrane region" description="Helical" evidence="13">
    <location>
        <begin position="117"/>
        <end position="140"/>
    </location>
</feature>
<feature type="region of interest" description="Disordered" evidence="12">
    <location>
        <begin position="660"/>
        <end position="685"/>
    </location>
</feature>
<keyword evidence="15" id="KW-0132">Cell division</keyword>
<keyword evidence="15" id="KW-0131">Cell cycle</keyword>
<reference evidence="15 16" key="1">
    <citation type="journal article" date="2016" name="Appl. Microbiol. Biotechnol.">
        <title>Adhesion of the genome-sequenced Lactococcus lactis subsp. cremoris IBB477 strain is mediated by specific molecular determinants.</title>
        <authorList>
            <person name="Radziwill-Bienkowska J.M."/>
            <person name="Le D.T."/>
            <person name="Szczesny P."/>
            <person name="Duviau M.P."/>
            <person name="Aleksandrzak-Piekarczyk T."/>
            <person name="Loubiere P."/>
            <person name="Mercier-Bonin M."/>
            <person name="Bardowski J.K."/>
            <person name="Kowalczyk M."/>
        </authorList>
    </citation>
    <scope>NUCLEOTIDE SEQUENCE [LARGE SCALE GENOMIC DNA]</scope>
    <source>
        <strain evidence="15 16">IBB477</strain>
    </source>
</reference>
<evidence type="ECO:0000256" key="4">
    <source>
        <dbReference type="ARBA" id="ARBA00022741"/>
    </source>
</evidence>
<protein>
    <recommendedName>
        <fullName evidence="3">DNA translocase FtsK</fullName>
    </recommendedName>
</protein>
<dbReference type="GO" id="GO:0005886">
    <property type="term" value="C:plasma membrane"/>
    <property type="evidence" value="ECO:0007669"/>
    <property type="project" value="UniProtKB-SubCell"/>
</dbReference>
<comment type="function">
    <text evidence="9">Essential cell division protein that coordinates cell division and chromosome segregation. The N-terminus is involved in assembly of the cell-division machinery. The C-terminus functions as a DNA motor that moves dsDNA in an ATP-dependent manner towards the difSL recombination site, which is located within the replication terminus region. Required for activation of the XerS recombinase, allowing activation of chromosome unlinking by recombination.</text>
</comment>
<name>A0A1E7G593_LACLC</name>
<feature type="compositionally biased region" description="Acidic residues" evidence="12">
    <location>
        <begin position="660"/>
        <end position="671"/>
    </location>
</feature>
<dbReference type="SMART" id="SM00843">
    <property type="entry name" value="Ftsk_gamma"/>
    <property type="match status" value="1"/>
</dbReference>
<dbReference type="RefSeq" id="WP_046124413.1">
    <property type="nucleotide sequence ID" value="NZ_CM007353.1"/>
</dbReference>
<evidence type="ECO:0000256" key="5">
    <source>
        <dbReference type="ARBA" id="ARBA00022829"/>
    </source>
</evidence>
<comment type="subcellular location">
    <subcellularLocation>
        <location evidence="1">Cell membrane</location>
        <topology evidence="1">Multi-pass membrane protein</topology>
    </subcellularLocation>
</comment>
<keyword evidence="13" id="KW-1133">Transmembrane helix</keyword>
<dbReference type="InterPro" id="IPR036390">
    <property type="entry name" value="WH_DNA-bd_sf"/>
</dbReference>
<dbReference type="GO" id="GO:0051301">
    <property type="term" value="P:cell division"/>
    <property type="evidence" value="ECO:0007669"/>
    <property type="project" value="UniProtKB-KW"/>
</dbReference>
<feature type="coiled-coil region" evidence="11">
    <location>
        <begin position="177"/>
        <end position="210"/>
    </location>
</feature>
<dbReference type="PROSITE" id="PS50901">
    <property type="entry name" value="FTSK"/>
    <property type="match status" value="1"/>
</dbReference>
<feature type="transmembrane region" description="Helical" evidence="13">
    <location>
        <begin position="52"/>
        <end position="76"/>
    </location>
</feature>
<comment type="caution">
    <text evidence="15">The sequence shown here is derived from an EMBL/GenBank/DDBJ whole genome shotgun (WGS) entry which is preliminary data.</text>
</comment>
<dbReference type="Pfam" id="PF17854">
    <property type="entry name" value="FtsK_alpha"/>
    <property type="match status" value="1"/>
</dbReference>
<evidence type="ECO:0000256" key="6">
    <source>
        <dbReference type="ARBA" id="ARBA00022840"/>
    </source>
</evidence>
<dbReference type="InterPro" id="IPR002543">
    <property type="entry name" value="FtsK_dom"/>
</dbReference>
<dbReference type="Gene3D" id="1.10.10.10">
    <property type="entry name" value="Winged helix-like DNA-binding domain superfamily/Winged helix DNA-binding domain"/>
    <property type="match status" value="1"/>
</dbReference>
<dbReference type="SMART" id="SM00382">
    <property type="entry name" value="AAA"/>
    <property type="match status" value="1"/>
</dbReference>